<feature type="coiled-coil region" evidence="1">
    <location>
        <begin position="10"/>
        <end position="37"/>
    </location>
</feature>
<name>A0AAD4SDL8_9MAGN</name>
<dbReference type="PANTHER" id="PTHR34283:SF1">
    <property type="entry name" value="PROTEIN RESPONSE TO LOW SULFUR 1"/>
    <property type="match status" value="1"/>
</dbReference>
<feature type="coiled-coil region" evidence="1">
    <location>
        <begin position="70"/>
        <end position="97"/>
    </location>
</feature>
<keyword evidence="1" id="KW-0175">Coiled coil</keyword>
<reference evidence="2" key="1">
    <citation type="submission" date="2022-04" db="EMBL/GenBank/DDBJ databases">
        <title>A functionally conserved STORR gene fusion in Papaver species that diverged 16.8 million years ago.</title>
        <authorList>
            <person name="Catania T."/>
        </authorList>
    </citation>
    <scope>NUCLEOTIDE SEQUENCE</scope>
    <source>
        <strain evidence="2">S-188037</strain>
    </source>
</reference>
<dbReference type="Proteomes" id="UP001202328">
    <property type="component" value="Unassembled WGS sequence"/>
</dbReference>
<dbReference type="PANTHER" id="PTHR34283">
    <property type="entry name" value="PROTEIN RESPONSE TO LOW SULFUR 1"/>
    <property type="match status" value="1"/>
</dbReference>
<dbReference type="GO" id="GO:0098869">
    <property type="term" value="P:cellular oxidant detoxification"/>
    <property type="evidence" value="ECO:0007669"/>
    <property type="project" value="InterPro"/>
</dbReference>
<organism evidence="2 3">
    <name type="scientific">Papaver atlanticum</name>
    <dbReference type="NCBI Taxonomy" id="357466"/>
    <lineage>
        <taxon>Eukaryota</taxon>
        <taxon>Viridiplantae</taxon>
        <taxon>Streptophyta</taxon>
        <taxon>Embryophyta</taxon>
        <taxon>Tracheophyta</taxon>
        <taxon>Spermatophyta</taxon>
        <taxon>Magnoliopsida</taxon>
        <taxon>Ranunculales</taxon>
        <taxon>Papaveraceae</taxon>
        <taxon>Papaveroideae</taxon>
        <taxon>Papaver</taxon>
    </lineage>
</organism>
<sequence length="105" mass="12286">MALNVGGARDEILRQRNEELEIQIKKSLERQEKTRKQVEKTTQRIYVVEESEKRLNTQVGEIEAKALDHVRLYQAQIRSLNEQLDQAQALLQSFNSTSPNRFYVV</sequence>
<dbReference type="InterPro" id="IPR039282">
    <property type="entry name" value="LSU"/>
</dbReference>
<accession>A0AAD4SDL8</accession>
<gene>
    <name evidence="2" type="ORF">MKW98_000984</name>
</gene>
<dbReference type="AlphaFoldDB" id="A0AAD4SDL8"/>
<evidence type="ECO:0000256" key="1">
    <source>
        <dbReference type="SAM" id="Coils"/>
    </source>
</evidence>
<keyword evidence="3" id="KW-1185">Reference proteome</keyword>
<protein>
    <submittedName>
        <fullName evidence="2">Uncharacterized protein</fullName>
    </submittedName>
</protein>
<comment type="caution">
    <text evidence="2">The sequence shown here is derived from an EMBL/GenBank/DDBJ whole genome shotgun (WGS) entry which is preliminary data.</text>
</comment>
<dbReference type="EMBL" id="JAJJMB010011750">
    <property type="protein sequence ID" value="KAI3900084.1"/>
    <property type="molecule type" value="Genomic_DNA"/>
</dbReference>
<evidence type="ECO:0000313" key="2">
    <source>
        <dbReference type="EMBL" id="KAI3900084.1"/>
    </source>
</evidence>
<proteinExistence type="predicted"/>
<evidence type="ECO:0000313" key="3">
    <source>
        <dbReference type="Proteomes" id="UP001202328"/>
    </source>
</evidence>